<evidence type="ECO:0000256" key="3">
    <source>
        <dbReference type="ARBA" id="ARBA00022801"/>
    </source>
</evidence>
<dbReference type="GO" id="GO:0003676">
    <property type="term" value="F:nucleic acid binding"/>
    <property type="evidence" value="ECO:0007669"/>
    <property type="project" value="InterPro"/>
</dbReference>
<proteinExistence type="inferred from homology"/>
<dbReference type="HAMAP" id="MF_00378">
    <property type="entry name" value="Exonuc_7_L"/>
    <property type="match status" value="1"/>
</dbReference>
<comment type="subunit">
    <text evidence="5">Heterooligomer composed of large and small subunits.</text>
</comment>
<keyword evidence="1 5" id="KW-0963">Cytoplasm</keyword>
<sequence>MAMKPISVSQLNNYIKRTLQTDPLLGNVSVTGEISNLKFHDSGHVYFSLKDESSRINCFIASDNLMTLGCMPSEGMEVVIGGYIYLYMRGGSYSLNVRTMEESGQGELAAAFEKLKRKLEAEGLFDKERKREIPLFPGKIALVTSPTGAAVRDMIKIITGKNDFVDILICPVLVQGPNAAGEIAAAIDDLNKNHPDVDVIIAGRGGGSMEELWAFNEEIVARSIYASHIPVISAVGHEIDFTISDFVADMRAETPTAAAERAAPDTGGIRGQLETMEQEMKHRLTAIAREKRRMLEALDPEVFGRNLKSRIAFDRLNADNIMSDAESRMRSMLTTLRHRTQLAGEAVESSSPRAIMDRGYSIVTDEDGKVVKNADALADRQLINIEAAKGRATARVER</sequence>
<evidence type="ECO:0000256" key="1">
    <source>
        <dbReference type="ARBA" id="ARBA00022490"/>
    </source>
</evidence>
<evidence type="ECO:0000313" key="10">
    <source>
        <dbReference type="Proteomes" id="UP000824130"/>
    </source>
</evidence>
<dbReference type="GO" id="GO:0005737">
    <property type="term" value="C:cytoplasm"/>
    <property type="evidence" value="ECO:0007669"/>
    <property type="project" value="UniProtKB-SubCell"/>
</dbReference>
<dbReference type="GO" id="GO:0009318">
    <property type="term" value="C:exodeoxyribonuclease VII complex"/>
    <property type="evidence" value="ECO:0007669"/>
    <property type="project" value="UniProtKB-UniRule"/>
</dbReference>
<keyword evidence="2 5" id="KW-0540">Nuclease</keyword>
<gene>
    <name evidence="5" type="primary">xseA</name>
    <name evidence="9" type="ORF">IAD25_04800</name>
</gene>
<evidence type="ECO:0000256" key="6">
    <source>
        <dbReference type="RuleBase" id="RU004355"/>
    </source>
</evidence>
<feature type="domain" description="OB-fold nucleic acid binding" evidence="8">
    <location>
        <begin position="6"/>
        <end position="101"/>
    </location>
</feature>
<dbReference type="AlphaFoldDB" id="A0A9D1N6I4"/>
<comment type="function">
    <text evidence="5">Bidirectionally degrades single-stranded DNA into large acid-insoluble oligonucleotides, which are then degraded further into small acid-soluble oligonucleotides.</text>
</comment>
<dbReference type="GO" id="GO:0006308">
    <property type="term" value="P:DNA catabolic process"/>
    <property type="evidence" value="ECO:0007669"/>
    <property type="project" value="UniProtKB-UniRule"/>
</dbReference>
<comment type="similarity">
    <text evidence="5 6">Belongs to the XseA family.</text>
</comment>
<evidence type="ECO:0000313" key="9">
    <source>
        <dbReference type="EMBL" id="HIU96015.1"/>
    </source>
</evidence>
<dbReference type="Pfam" id="PF02601">
    <property type="entry name" value="Exonuc_VII_L"/>
    <property type="match status" value="1"/>
</dbReference>
<dbReference type="PANTHER" id="PTHR30008:SF0">
    <property type="entry name" value="EXODEOXYRIBONUCLEASE 7 LARGE SUBUNIT"/>
    <property type="match status" value="1"/>
</dbReference>
<comment type="subcellular location">
    <subcellularLocation>
        <location evidence="5 6">Cytoplasm</location>
    </subcellularLocation>
</comment>
<dbReference type="EC" id="3.1.11.6" evidence="5"/>
<reference evidence="9" key="2">
    <citation type="journal article" date="2021" name="PeerJ">
        <title>Extensive microbial diversity within the chicken gut microbiome revealed by metagenomics and culture.</title>
        <authorList>
            <person name="Gilroy R."/>
            <person name="Ravi A."/>
            <person name="Getino M."/>
            <person name="Pursley I."/>
            <person name="Horton D.L."/>
            <person name="Alikhan N.F."/>
            <person name="Baker D."/>
            <person name="Gharbi K."/>
            <person name="Hall N."/>
            <person name="Watson M."/>
            <person name="Adriaenssens E.M."/>
            <person name="Foster-Nyarko E."/>
            <person name="Jarju S."/>
            <person name="Secka A."/>
            <person name="Antonio M."/>
            <person name="Oren A."/>
            <person name="Chaudhuri R.R."/>
            <person name="La Ragione R."/>
            <person name="Hildebrand F."/>
            <person name="Pallen M.J."/>
        </authorList>
    </citation>
    <scope>NUCLEOTIDE SEQUENCE</scope>
    <source>
        <strain evidence="9">ChiSjej4B22-8349</strain>
    </source>
</reference>
<dbReference type="Proteomes" id="UP000824130">
    <property type="component" value="Unassembled WGS sequence"/>
</dbReference>
<dbReference type="InterPro" id="IPR020579">
    <property type="entry name" value="Exonuc_VII_lsu_C"/>
</dbReference>
<evidence type="ECO:0000256" key="5">
    <source>
        <dbReference type="HAMAP-Rule" id="MF_00378"/>
    </source>
</evidence>
<accession>A0A9D1N6I4</accession>
<dbReference type="GO" id="GO:0008855">
    <property type="term" value="F:exodeoxyribonuclease VII activity"/>
    <property type="evidence" value="ECO:0007669"/>
    <property type="project" value="UniProtKB-UniRule"/>
</dbReference>
<organism evidence="9 10">
    <name type="scientific">Candidatus Allocopromorpha excrementipullorum</name>
    <dbReference type="NCBI Taxonomy" id="2840743"/>
    <lineage>
        <taxon>Bacteria</taxon>
        <taxon>Bacillati</taxon>
        <taxon>Bacillota</taxon>
        <taxon>Clostridia</taxon>
        <taxon>Eubacteriales</taxon>
        <taxon>Eubacteriaceae</taxon>
        <taxon>Eubacteriaceae incertae sedis</taxon>
        <taxon>Candidatus Allocopromorpha</taxon>
    </lineage>
</organism>
<dbReference type="InterPro" id="IPR025824">
    <property type="entry name" value="OB-fold_nuc-bd_dom"/>
</dbReference>
<comment type="catalytic activity">
    <reaction evidence="5 6">
        <text>Exonucleolytic cleavage in either 5'- to 3'- or 3'- to 5'-direction to yield nucleoside 5'-phosphates.</text>
        <dbReference type="EC" id="3.1.11.6"/>
    </reaction>
</comment>
<evidence type="ECO:0000259" key="7">
    <source>
        <dbReference type="Pfam" id="PF02601"/>
    </source>
</evidence>
<dbReference type="PANTHER" id="PTHR30008">
    <property type="entry name" value="EXODEOXYRIBONUCLEASE 7 LARGE SUBUNIT"/>
    <property type="match status" value="1"/>
</dbReference>
<comment type="caution">
    <text evidence="9">The sequence shown here is derived from an EMBL/GenBank/DDBJ whole genome shotgun (WGS) entry which is preliminary data.</text>
</comment>
<dbReference type="InterPro" id="IPR003753">
    <property type="entry name" value="Exonuc_VII_L"/>
</dbReference>
<dbReference type="Pfam" id="PF13742">
    <property type="entry name" value="tRNA_anti_2"/>
    <property type="match status" value="1"/>
</dbReference>
<feature type="domain" description="Exonuclease VII large subunit C-terminal" evidence="7">
    <location>
        <begin position="124"/>
        <end position="341"/>
    </location>
</feature>
<name>A0A9D1N6I4_9FIRM</name>
<dbReference type="NCBIfam" id="TIGR00237">
    <property type="entry name" value="xseA"/>
    <property type="match status" value="1"/>
</dbReference>
<reference evidence="9" key="1">
    <citation type="submission" date="2020-10" db="EMBL/GenBank/DDBJ databases">
        <authorList>
            <person name="Gilroy R."/>
        </authorList>
    </citation>
    <scope>NUCLEOTIDE SEQUENCE</scope>
    <source>
        <strain evidence="9">ChiSjej4B22-8349</strain>
    </source>
</reference>
<dbReference type="EMBL" id="DVOB01000107">
    <property type="protein sequence ID" value="HIU96015.1"/>
    <property type="molecule type" value="Genomic_DNA"/>
</dbReference>
<protein>
    <recommendedName>
        <fullName evidence="5">Exodeoxyribonuclease 7 large subunit</fullName>
        <ecNumber evidence="5">3.1.11.6</ecNumber>
    </recommendedName>
    <alternativeName>
        <fullName evidence="5">Exodeoxyribonuclease VII large subunit</fullName>
        <shortName evidence="5">Exonuclease VII large subunit</shortName>
    </alternativeName>
</protein>
<dbReference type="CDD" id="cd04489">
    <property type="entry name" value="ExoVII_LU_OBF"/>
    <property type="match status" value="1"/>
</dbReference>
<evidence type="ECO:0000256" key="2">
    <source>
        <dbReference type="ARBA" id="ARBA00022722"/>
    </source>
</evidence>
<evidence type="ECO:0000256" key="4">
    <source>
        <dbReference type="ARBA" id="ARBA00022839"/>
    </source>
</evidence>
<evidence type="ECO:0000259" key="8">
    <source>
        <dbReference type="Pfam" id="PF13742"/>
    </source>
</evidence>
<keyword evidence="4 5" id="KW-0269">Exonuclease</keyword>
<keyword evidence="3 5" id="KW-0378">Hydrolase</keyword>